<sequence length="167" mass="18520">MKDSTKTSRLIVEGLADTDPAIGAHLVTDRLGYTHHGVYAGSGKVVHYAGLSRSLRRGPVHEVTLAEFAQGRPVWVRQSPGARFAGVEAVQRAYSRLGEDRYRLISNNCEHFCMWCLYGESCSDQIEVWKSWANDVLAACRNAIRPLALRASRSVPVVRAASRFGFE</sequence>
<dbReference type="GO" id="GO:0008970">
    <property type="term" value="F:phospholipase A1 activity"/>
    <property type="evidence" value="ECO:0007669"/>
    <property type="project" value="TreeGrafter"/>
</dbReference>
<dbReference type="Pfam" id="PF04970">
    <property type="entry name" value="LRAT"/>
    <property type="match status" value="1"/>
</dbReference>
<dbReference type="Proteomes" id="UP000006798">
    <property type="component" value="Chromosome 2"/>
</dbReference>
<evidence type="ECO:0000259" key="4">
    <source>
        <dbReference type="PROSITE" id="PS51934"/>
    </source>
</evidence>
<dbReference type="Gene3D" id="3.90.1720.10">
    <property type="entry name" value="endopeptidase domain like (from Nostoc punctiforme)"/>
    <property type="match status" value="1"/>
</dbReference>
<dbReference type="GO" id="GO:0016410">
    <property type="term" value="F:N-acyltransferase activity"/>
    <property type="evidence" value="ECO:0007669"/>
    <property type="project" value="TreeGrafter"/>
</dbReference>
<evidence type="ECO:0000256" key="2">
    <source>
        <dbReference type="ARBA" id="ARBA00022801"/>
    </source>
</evidence>
<name>F8GN79_CUPNN</name>
<reference evidence="5 6" key="1">
    <citation type="journal article" date="2011" name="J. Bacteriol.">
        <title>Complete genome sequence of the type strain Cupriavidus necator N-1.</title>
        <authorList>
            <person name="Poehlein A."/>
            <person name="Kusian B."/>
            <person name="Friedrich B."/>
            <person name="Daniel R."/>
            <person name="Bowien B."/>
        </authorList>
    </citation>
    <scope>NUCLEOTIDE SEQUENCE [LARGE SCALE GENOMIC DNA]</scope>
    <source>
        <strain evidence="6">ATCC 43291 / DSM 13513 / CCUG 52238 / LMG 8453 / N-1</strain>
    </source>
</reference>
<dbReference type="RefSeq" id="WP_013952964.1">
    <property type="nucleotide sequence ID" value="NC_015723.1"/>
</dbReference>
<dbReference type="PANTHER" id="PTHR13943">
    <property type="entry name" value="HRAS-LIKE SUPPRESSOR - RELATED"/>
    <property type="match status" value="1"/>
</dbReference>
<organism evidence="5 6">
    <name type="scientific">Cupriavidus necator (strain ATCC 43291 / DSM 13513 / CCUG 52238 / LMG 8453 / N-1)</name>
    <name type="common">Ralstonia eutropha</name>
    <dbReference type="NCBI Taxonomy" id="1042878"/>
    <lineage>
        <taxon>Bacteria</taxon>
        <taxon>Pseudomonadati</taxon>
        <taxon>Pseudomonadota</taxon>
        <taxon>Betaproteobacteria</taxon>
        <taxon>Burkholderiales</taxon>
        <taxon>Burkholderiaceae</taxon>
        <taxon>Cupriavidus</taxon>
    </lineage>
</organism>
<evidence type="ECO:0000256" key="1">
    <source>
        <dbReference type="ARBA" id="ARBA00022679"/>
    </source>
</evidence>
<accession>F8GN79</accession>
<keyword evidence="1" id="KW-0808">Transferase</keyword>
<dbReference type="GO" id="GO:0070292">
    <property type="term" value="P:N-acylphosphatidylethanolamine metabolic process"/>
    <property type="evidence" value="ECO:0007669"/>
    <property type="project" value="TreeGrafter"/>
</dbReference>
<protein>
    <recommendedName>
        <fullName evidence="4">LRAT domain-containing protein</fullName>
    </recommendedName>
</protein>
<gene>
    <name evidence="5" type="ordered locus">CNE_2c13040</name>
</gene>
<dbReference type="GeneID" id="34306744"/>
<dbReference type="HOGENOM" id="CLU_113472_1_0_4"/>
<keyword evidence="3" id="KW-0443">Lipid metabolism</keyword>
<dbReference type="InterPro" id="IPR007053">
    <property type="entry name" value="LRAT_dom"/>
</dbReference>
<dbReference type="PROSITE" id="PS51934">
    <property type="entry name" value="LRAT"/>
    <property type="match status" value="1"/>
</dbReference>
<dbReference type="InterPro" id="IPR051496">
    <property type="entry name" value="H-rev107_PLA/AT"/>
</dbReference>
<dbReference type="GO" id="GO:0005737">
    <property type="term" value="C:cytoplasm"/>
    <property type="evidence" value="ECO:0007669"/>
    <property type="project" value="TreeGrafter"/>
</dbReference>
<dbReference type="GO" id="GO:0004623">
    <property type="term" value="F:phospholipase A2 activity"/>
    <property type="evidence" value="ECO:0007669"/>
    <property type="project" value="TreeGrafter"/>
</dbReference>
<keyword evidence="2" id="KW-0378">Hydrolase</keyword>
<proteinExistence type="predicted"/>
<evidence type="ECO:0000256" key="3">
    <source>
        <dbReference type="ARBA" id="ARBA00023098"/>
    </source>
</evidence>
<dbReference type="KEGG" id="cnc:CNE_2c13040"/>
<dbReference type="EMBL" id="CP002878">
    <property type="protein sequence ID" value="AEI80268.1"/>
    <property type="molecule type" value="Genomic_DNA"/>
</dbReference>
<dbReference type="PANTHER" id="PTHR13943:SF77">
    <property type="entry name" value="LRAT DOMAIN-CONTAINING PROTEIN"/>
    <property type="match status" value="1"/>
</dbReference>
<dbReference type="AlphaFoldDB" id="F8GN79"/>
<evidence type="ECO:0000313" key="6">
    <source>
        <dbReference type="Proteomes" id="UP000006798"/>
    </source>
</evidence>
<feature type="domain" description="LRAT" evidence="4">
    <location>
        <begin position="25"/>
        <end position="125"/>
    </location>
</feature>
<evidence type="ECO:0000313" key="5">
    <source>
        <dbReference type="EMBL" id="AEI80268.1"/>
    </source>
</evidence>